<dbReference type="EMBL" id="AKVJ01000076">
    <property type="protein sequence ID" value="EIW15709.1"/>
    <property type="molecule type" value="Genomic_DNA"/>
</dbReference>
<dbReference type="RefSeq" id="WP_007938419.1">
    <property type="nucleotide sequence ID" value="NZ_AKVJ01000076.1"/>
</dbReference>
<proteinExistence type="predicted"/>
<gene>
    <name evidence="2" type="ORF">FB4_1398</name>
</gene>
<reference evidence="2 3" key="1">
    <citation type="journal article" date="2012" name="J. Bacteriol.">
        <title>Draft Genome Sequences for Two Metal-Reducing Pelosinus fermentans Strains Isolated from a Cr(VI)-Contaminated Site and for Type Strain R7.</title>
        <authorList>
            <person name="Brown S.D."/>
            <person name="Podar M."/>
            <person name="Klingeman D.M."/>
            <person name="Johnson C.M."/>
            <person name="Yang Z.K."/>
            <person name="Utturkar S.M."/>
            <person name="Land M.L."/>
            <person name="Mosher J.J."/>
            <person name="Hurt R.A.Jr."/>
            <person name="Phelps T.J."/>
            <person name="Palumbo A.V."/>
            <person name="Arkin A.P."/>
            <person name="Hazen T.C."/>
            <person name="Elias D.A."/>
        </authorList>
    </citation>
    <scope>NUCLEOTIDE SEQUENCE [LARGE SCALE GENOMIC DNA]</scope>
    <source>
        <strain evidence="2 3">B4</strain>
    </source>
</reference>
<dbReference type="AlphaFoldDB" id="I9L5S1"/>
<sequence length="264" mass="30925">MRKRNFIEIIILLIVIMTGSLSKNEVLTFIKGYQSIVGGMIASIIAVIGWFYAYDFNNKVQDQRLKNDITNTARKEITEAIREYQKNLSKIMEEISHLKFLLNNDIDINWDEKLSKYDIMFYSVNKLWNENLEDYQIIFPETKDVRIQLQERDFDITGMLTEFKSDLTRRKMMIGKDRIKDLIENANLTINEYLLDQMCLMEDLRIYLQNRALSQITGNIVPERKPKDSSTAIILMNESTGYLEIYNNKVGVSALSKILLKHNN</sequence>
<dbReference type="PATRIC" id="fig|1149862.3.peg.4427"/>
<name>I9L5S1_9FIRM</name>
<organism evidence="2 3">
    <name type="scientific">Pelosinus fermentans B4</name>
    <dbReference type="NCBI Taxonomy" id="1149862"/>
    <lineage>
        <taxon>Bacteria</taxon>
        <taxon>Bacillati</taxon>
        <taxon>Bacillota</taxon>
        <taxon>Negativicutes</taxon>
        <taxon>Selenomonadales</taxon>
        <taxon>Sporomusaceae</taxon>
        <taxon>Pelosinus</taxon>
    </lineage>
</organism>
<evidence type="ECO:0000313" key="2">
    <source>
        <dbReference type="EMBL" id="EIW15709.1"/>
    </source>
</evidence>
<evidence type="ECO:0000313" key="3">
    <source>
        <dbReference type="Proteomes" id="UP000004324"/>
    </source>
</evidence>
<dbReference type="OrthoDB" id="10011378at2"/>
<evidence type="ECO:0000256" key="1">
    <source>
        <dbReference type="SAM" id="Phobius"/>
    </source>
</evidence>
<accession>I9L5S1</accession>
<feature type="transmembrane region" description="Helical" evidence="1">
    <location>
        <begin position="32"/>
        <end position="54"/>
    </location>
</feature>
<dbReference type="Proteomes" id="UP000004324">
    <property type="component" value="Unassembled WGS sequence"/>
</dbReference>
<keyword evidence="1" id="KW-1133">Transmembrane helix</keyword>
<keyword evidence="1" id="KW-0812">Transmembrane</keyword>
<keyword evidence="3" id="KW-1185">Reference proteome</keyword>
<keyword evidence="1" id="KW-0472">Membrane</keyword>
<comment type="caution">
    <text evidence="2">The sequence shown here is derived from an EMBL/GenBank/DDBJ whole genome shotgun (WGS) entry which is preliminary data.</text>
</comment>
<protein>
    <submittedName>
        <fullName evidence="2">Uncharacterized protein</fullName>
    </submittedName>
</protein>